<dbReference type="RefSeq" id="XP_049303812.1">
    <property type="nucleotide sequence ID" value="XM_049447855.1"/>
</dbReference>
<dbReference type="Proteomes" id="UP001652620">
    <property type="component" value="Chromosome 2"/>
</dbReference>
<keyword evidence="2" id="KW-1185">Reference proteome</keyword>
<dbReference type="InterPro" id="IPR032071">
    <property type="entry name" value="DUF4806"/>
</dbReference>
<accession>A0ABM3J3L3</accession>
<evidence type="ECO:0000313" key="3">
    <source>
        <dbReference type="RefSeq" id="XP_049303812.1"/>
    </source>
</evidence>
<dbReference type="GeneID" id="125776296"/>
<protein>
    <submittedName>
        <fullName evidence="3">Uncharacterized protein LOC125776296</fullName>
    </submittedName>
</protein>
<dbReference type="PANTHER" id="PTHR34153:SF2">
    <property type="entry name" value="SI:CH211-262H13.3-RELATED"/>
    <property type="match status" value="1"/>
</dbReference>
<dbReference type="Pfam" id="PF16064">
    <property type="entry name" value="DUF4806"/>
    <property type="match status" value="1"/>
</dbReference>
<reference evidence="3" key="2">
    <citation type="submission" date="2025-08" db="UniProtKB">
        <authorList>
            <consortium name="RefSeq"/>
        </authorList>
    </citation>
    <scope>IDENTIFICATION</scope>
    <source>
        <tissue evidence="3">Adult</tissue>
    </source>
</reference>
<evidence type="ECO:0000313" key="2">
    <source>
        <dbReference type="Proteomes" id="UP001652620"/>
    </source>
</evidence>
<dbReference type="PANTHER" id="PTHR34153">
    <property type="entry name" value="SI:CH211-262H13.3-RELATED-RELATED"/>
    <property type="match status" value="1"/>
</dbReference>
<organism evidence="2 3">
    <name type="scientific">Bactrocera dorsalis</name>
    <name type="common">Oriental fruit fly</name>
    <name type="synonym">Dacus dorsalis</name>
    <dbReference type="NCBI Taxonomy" id="27457"/>
    <lineage>
        <taxon>Eukaryota</taxon>
        <taxon>Metazoa</taxon>
        <taxon>Ecdysozoa</taxon>
        <taxon>Arthropoda</taxon>
        <taxon>Hexapoda</taxon>
        <taxon>Insecta</taxon>
        <taxon>Pterygota</taxon>
        <taxon>Neoptera</taxon>
        <taxon>Endopterygota</taxon>
        <taxon>Diptera</taxon>
        <taxon>Brachycera</taxon>
        <taxon>Muscomorpha</taxon>
        <taxon>Tephritoidea</taxon>
        <taxon>Tephritidae</taxon>
        <taxon>Bactrocera</taxon>
        <taxon>Bactrocera</taxon>
    </lineage>
</organism>
<name>A0ABM3J3L3_BACDO</name>
<evidence type="ECO:0000259" key="1">
    <source>
        <dbReference type="Pfam" id="PF16064"/>
    </source>
</evidence>
<feature type="domain" description="DUF4806" evidence="1">
    <location>
        <begin position="105"/>
        <end position="172"/>
    </location>
</feature>
<gene>
    <name evidence="3" type="primary">LOC125776296</name>
</gene>
<proteinExistence type="predicted"/>
<sequence>MSANKSYTYNSQEPIAQINTDGVHLQFETSINQNGNNHIIVEEARTINSYTLDPTFLEAIQSTIDAAVSKSMGRIVEEVRSLRRDIAELRNSRDNVPTKRIMPAEPLNTVEQFMELESLLQKDEEYAKFKSELMQNIKYTGAKFVRTAWRSLVSDECAQHFVWSGTSDKKPVRVLKVSMAIRDVFLHEVKGNDTEYISGTKTIFQFAKNRQKRKHQNAAN</sequence>
<reference evidence="2" key="1">
    <citation type="submission" date="2025-05" db="UniProtKB">
        <authorList>
            <consortium name="RefSeq"/>
        </authorList>
    </citation>
    <scope>NUCLEOTIDE SEQUENCE [LARGE SCALE GENOMIC DNA]</scope>
</reference>